<comment type="caution">
    <text evidence="1">The sequence shown here is derived from an EMBL/GenBank/DDBJ whole genome shotgun (WGS) entry which is preliminary data.</text>
</comment>
<organism evidence="1 2">
    <name type="scientific">Vermiconidia calcicola</name>
    <dbReference type="NCBI Taxonomy" id="1690605"/>
    <lineage>
        <taxon>Eukaryota</taxon>
        <taxon>Fungi</taxon>
        <taxon>Dikarya</taxon>
        <taxon>Ascomycota</taxon>
        <taxon>Pezizomycotina</taxon>
        <taxon>Dothideomycetes</taxon>
        <taxon>Dothideomycetidae</taxon>
        <taxon>Mycosphaerellales</taxon>
        <taxon>Extremaceae</taxon>
        <taxon>Vermiconidia</taxon>
    </lineage>
</organism>
<proteinExistence type="predicted"/>
<evidence type="ECO:0000313" key="1">
    <source>
        <dbReference type="EMBL" id="KAK3686594.1"/>
    </source>
</evidence>
<gene>
    <name evidence="1" type="ORF">LTR37_019655</name>
</gene>
<protein>
    <submittedName>
        <fullName evidence="1">Uncharacterized protein</fullName>
    </submittedName>
</protein>
<reference evidence="1" key="1">
    <citation type="submission" date="2023-07" db="EMBL/GenBank/DDBJ databases">
        <title>Black Yeasts Isolated from many extreme environments.</title>
        <authorList>
            <person name="Coleine C."/>
            <person name="Stajich J.E."/>
            <person name="Selbmann L."/>
        </authorList>
    </citation>
    <scope>NUCLEOTIDE SEQUENCE</scope>
    <source>
        <strain evidence="1">CCFEE 5714</strain>
    </source>
</reference>
<keyword evidence="2" id="KW-1185">Reference proteome</keyword>
<name>A0ACC3MGI9_9PEZI</name>
<accession>A0ACC3MGI9</accession>
<evidence type="ECO:0000313" key="2">
    <source>
        <dbReference type="Proteomes" id="UP001281147"/>
    </source>
</evidence>
<sequence length="208" mass="23605">MATGPTLLHPDDPECTAILDSIVNLHASCILNDHTVATFIPPLSQEQMHQRWMHLLKETTSGLRIIIVYISNVEDRNESLHDVVLPFGAIEWPQISPGKEVSGTASLSLPKTETGPFRGLVQNLFVSPHYRRRGIASKLLAELERQALRHDRWNLMLDTTQGTDAEILYTNLRWERLGVVKNYGLSPQDGRFLDGVFFWKDIRSAEHK</sequence>
<dbReference type="Proteomes" id="UP001281147">
    <property type="component" value="Unassembled WGS sequence"/>
</dbReference>
<dbReference type="EMBL" id="JAUTXU010000311">
    <property type="protein sequence ID" value="KAK3686594.1"/>
    <property type="molecule type" value="Genomic_DNA"/>
</dbReference>